<evidence type="ECO:0000256" key="3">
    <source>
        <dbReference type="ARBA" id="ARBA00022448"/>
    </source>
</evidence>
<dbReference type="GO" id="GO:0016020">
    <property type="term" value="C:membrane"/>
    <property type="evidence" value="ECO:0007669"/>
    <property type="project" value="UniProtKB-SubCell"/>
</dbReference>
<comment type="similarity">
    <text evidence="9">Belongs to the major facilitator superfamily. Phosphate:H(+) symporter (TC 2.A.1.9) family.</text>
</comment>
<feature type="transmembrane region" description="Helical" evidence="11">
    <location>
        <begin position="306"/>
        <end position="329"/>
    </location>
</feature>
<keyword evidence="7 11" id="KW-1133">Transmembrane helix</keyword>
<dbReference type="PANTHER" id="PTHR23500">
    <property type="entry name" value="SOLUTE CARRIER FAMILY 2, FACILITATED GLUCOSE TRANSPORTER"/>
    <property type="match status" value="1"/>
</dbReference>
<dbReference type="AlphaFoldDB" id="A0AAW2XVS9"/>
<evidence type="ECO:0000256" key="2">
    <source>
        <dbReference type="ARBA" id="ARBA00010992"/>
    </source>
</evidence>
<dbReference type="Pfam" id="PF00083">
    <property type="entry name" value="Sugar_tr"/>
    <property type="match status" value="1"/>
</dbReference>
<comment type="similarity">
    <text evidence="2 10">Belongs to the major facilitator superfamily. Sugar transporter (TC 2.A.1.1) family.</text>
</comment>
<dbReference type="EMBL" id="JACGWN010000003">
    <property type="protein sequence ID" value="KAL0457229.1"/>
    <property type="molecule type" value="Genomic_DNA"/>
</dbReference>
<dbReference type="InterPro" id="IPR045262">
    <property type="entry name" value="STP/PLT_plant"/>
</dbReference>
<dbReference type="InterPro" id="IPR020846">
    <property type="entry name" value="MFS_dom"/>
</dbReference>
<feature type="transmembrane region" description="Helical" evidence="11">
    <location>
        <begin position="269"/>
        <end position="294"/>
    </location>
</feature>
<feature type="transmembrane region" description="Helical" evidence="11">
    <location>
        <begin position="437"/>
        <end position="457"/>
    </location>
</feature>
<evidence type="ECO:0000313" key="13">
    <source>
        <dbReference type="EMBL" id="KAL0457229.1"/>
    </source>
</evidence>
<evidence type="ECO:0000256" key="7">
    <source>
        <dbReference type="ARBA" id="ARBA00022989"/>
    </source>
</evidence>
<reference evidence="13" key="2">
    <citation type="journal article" date="2024" name="Plant">
        <title>Genomic evolution and insights into agronomic trait innovations of Sesamum species.</title>
        <authorList>
            <person name="Miao H."/>
            <person name="Wang L."/>
            <person name="Qu L."/>
            <person name="Liu H."/>
            <person name="Sun Y."/>
            <person name="Le M."/>
            <person name="Wang Q."/>
            <person name="Wei S."/>
            <person name="Zheng Y."/>
            <person name="Lin W."/>
            <person name="Duan Y."/>
            <person name="Cao H."/>
            <person name="Xiong S."/>
            <person name="Wang X."/>
            <person name="Wei L."/>
            <person name="Li C."/>
            <person name="Ma Q."/>
            <person name="Ju M."/>
            <person name="Zhao R."/>
            <person name="Li G."/>
            <person name="Mu C."/>
            <person name="Tian Q."/>
            <person name="Mei H."/>
            <person name="Zhang T."/>
            <person name="Gao T."/>
            <person name="Zhang H."/>
        </authorList>
    </citation>
    <scope>NUCLEOTIDE SEQUENCE</scope>
    <source>
        <strain evidence="13">KEN1</strain>
    </source>
</reference>
<dbReference type="InterPro" id="IPR036259">
    <property type="entry name" value="MFS_trans_sf"/>
</dbReference>
<name>A0AAW2XVS9_9LAMI</name>
<feature type="transmembrane region" description="Helical" evidence="11">
    <location>
        <begin position="409"/>
        <end position="431"/>
    </location>
</feature>
<dbReference type="InterPro" id="IPR005829">
    <property type="entry name" value="Sugar_transporter_CS"/>
</dbReference>
<comment type="caution">
    <text evidence="13">The sequence shown here is derived from an EMBL/GenBank/DDBJ whole genome shotgun (WGS) entry which is preliminary data.</text>
</comment>
<reference evidence="13" key="1">
    <citation type="submission" date="2020-06" db="EMBL/GenBank/DDBJ databases">
        <authorList>
            <person name="Li T."/>
            <person name="Hu X."/>
            <person name="Zhang T."/>
            <person name="Song X."/>
            <person name="Zhang H."/>
            <person name="Dai N."/>
            <person name="Sheng W."/>
            <person name="Hou X."/>
            <person name="Wei L."/>
        </authorList>
    </citation>
    <scope>NUCLEOTIDE SEQUENCE</scope>
    <source>
        <strain evidence="13">KEN1</strain>
        <tissue evidence="13">Leaf</tissue>
    </source>
</reference>
<keyword evidence="5 11" id="KW-0812">Transmembrane</keyword>
<feature type="transmembrane region" description="Helical" evidence="11">
    <location>
        <begin position="12"/>
        <end position="33"/>
    </location>
</feature>
<keyword evidence="4 13" id="KW-0762">Sugar transport</keyword>
<evidence type="ECO:0000256" key="5">
    <source>
        <dbReference type="ARBA" id="ARBA00022692"/>
    </source>
</evidence>
<keyword evidence="8 11" id="KW-0472">Membrane</keyword>
<feature type="transmembrane region" description="Helical" evidence="11">
    <location>
        <begin position="189"/>
        <end position="208"/>
    </location>
</feature>
<organism evidence="13">
    <name type="scientific">Sesamum latifolium</name>
    <dbReference type="NCBI Taxonomy" id="2727402"/>
    <lineage>
        <taxon>Eukaryota</taxon>
        <taxon>Viridiplantae</taxon>
        <taxon>Streptophyta</taxon>
        <taxon>Embryophyta</taxon>
        <taxon>Tracheophyta</taxon>
        <taxon>Spermatophyta</taxon>
        <taxon>Magnoliopsida</taxon>
        <taxon>eudicotyledons</taxon>
        <taxon>Gunneridae</taxon>
        <taxon>Pentapetalae</taxon>
        <taxon>asterids</taxon>
        <taxon>lamiids</taxon>
        <taxon>Lamiales</taxon>
        <taxon>Pedaliaceae</taxon>
        <taxon>Sesamum</taxon>
    </lineage>
</organism>
<dbReference type="CDD" id="cd17361">
    <property type="entry name" value="MFS_STP"/>
    <property type="match status" value="1"/>
</dbReference>
<dbReference type="GO" id="GO:0015145">
    <property type="term" value="F:monosaccharide transmembrane transporter activity"/>
    <property type="evidence" value="ECO:0007669"/>
    <property type="project" value="InterPro"/>
</dbReference>
<dbReference type="PROSITE" id="PS50850">
    <property type="entry name" value="MFS"/>
    <property type="match status" value="1"/>
</dbReference>
<gene>
    <name evidence="13" type="ORF">Slati_1062100</name>
</gene>
<feature type="transmembrane region" description="Helical" evidence="11">
    <location>
        <begin position="336"/>
        <end position="356"/>
    </location>
</feature>
<dbReference type="InterPro" id="IPR005828">
    <property type="entry name" value="MFS_sugar_transport-like"/>
</dbReference>
<dbReference type="InterPro" id="IPR003663">
    <property type="entry name" value="Sugar/inositol_transpt"/>
</dbReference>
<dbReference type="PROSITE" id="PS00216">
    <property type="entry name" value="SUGAR_TRANSPORT_1"/>
    <property type="match status" value="1"/>
</dbReference>
<dbReference type="PANTHER" id="PTHR23500:SF371">
    <property type="entry name" value="OS07G0206600 PROTEIN"/>
    <property type="match status" value="1"/>
</dbReference>
<dbReference type="SUPFAM" id="SSF103473">
    <property type="entry name" value="MFS general substrate transporter"/>
    <property type="match status" value="1"/>
</dbReference>
<dbReference type="GO" id="GO:0015293">
    <property type="term" value="F:symporter activity"/>
    <property type="evidence" value="ECO:0007669"/>
    <property type="project" value="UniProtKB-KW"/>
</dbReference>
<dbReference type="NCBIfam" id="TIGR00879">
    <property type="entry name" value="SP"/>
    <property type="match status" value="1"/>
</dbReference>
<sequence>MSTTNKSQYNSRVTPYVFSCWILAAFGGLMFGYDIGISGGVTGMDEFLMKFFPKVHERKLHAHENNYCKYDDENCNSSSSLYIAALVASFFASKACSLLGRRPTILMASLFFIAGSIFCGAANAKWMLIFGRVLFGIGVGFGNEVCIFYYLQHHRGAVNILFQLLVTVGILVANLINYGTAMMKHGWRVSLGLAAVPGLILFIGSLVITETPPSLVEMGKEMEARAALQKIRGVDNVDAEFQQIVTGCEQAKQVKRPFKKLFKKSGFPALFISTIIQVFQQFTGINAIMFYAPVLFQTLGFKSDASLLSAVITGLVNVGATFVSIYAVDKVGRRKLLLQASVQMFISQVAIGAILVTHLKATGTLDKVLAAIVVVLVCTFVMSFAWSWGPMGWLIPSEIFPIETRTAGFAFAVSTNMIFTFIIAQAFLSMLCHMRAYIFFFFSAWILIMGLFVVFLLPETKGVPIELVEERVWKQHPVWKKFFKDEGKETAD</sequence>
<proteinExistence type="inferred from homology"/>
<feature type="transmembrane region" description="Helical" evidence="11">
    <location>
        <begin position="105"/>
        <end position="123"/>
    </location>
</feature>
<dbReference type="Gene3D" id="1.20.1250.20">
    <property type="entry name" value="MFS general substrate transporter like domains"/>
    <property type="match status" value="1"/>
</dbReference>
<evidence type="ECO:0000256" key="1">
    <source>
        <dbReference type="ARBA" id="ARBA00004141"/>
    </source>
</evidence>
<accession>A0AAW2XVS9</accession>
<evidence type="ECO:0000259" key="12">
    <source>
        <dbReference type="PROSITE" id="PS50850"/>
    </source>
</evidence>
<comment type="subcellular location">
    <subcellularLocation>
        <location evidence="1">Membrane</location>
        <topology evidence="1">Multi-pass membrane protein</topology>
    </subcellularLocation>
</comment>
<evidence type="ECO:0000256" key="8">
    <source>
        <dbReference type="ARBA" id="ARBA00023136"/>
    </source>
</evidence>
<evidence type="ECO:0000256" key="10">
    <source>
        <dbReference type="RuleBase" id="RU003346"/>
    </source>
</evidence>
<keyword evidence="3 10" id="KW-0813">Transport</keyword>
<evidence type="ECO:0000256" key="4">
    <source>
        <dbReference type="ARBA" id="ARBA00022597"/>
    </source>
</evidence>
<dbReference type="FunFam" id="1.20.1250.20:FF:000002">
    <property type="entry name" value="Sugar transport protein 13"/>
    <property type="match status" value="1"/>
</dbReference>
<evidence type="ECO:0000256" key="11">
    <source>
        <dbReference type="SAM" id="Phobius"/>
    </source>
</evidence>
<feature type="transmembrane region" description="Helical" evidence="11">
    <location>
        <begin position="129"/>
        <end position="151"/>
    </location>
</feature>
<protein>
    <submittedName>
        <fullName evidence="13">Sugar transport protein 8</fullName>
    </submittedName>
</protein>
<feature type="transmembrane region" description="Helical" evidence="11">
    <location>
        <begin position="368"/>
        <end position="388"/>
    </location>
</feature>
<dbReference type="PRINTS" id="PR00171">
    <property type="entry name" value="SUGRTRNSPORT"/>
</dbReference>
<feature type="transmembrane region" description="Helical" evidence="11">
    <location>
        <begin position="158"/>
        <end position="177"/>
    </location>
</feature>
<feature type="domain" description="Major facilitator superfamily (MFS) profile" evidence="12">
    <location>
        <begin position="20"/>
        <end position="461"/>
    </location>
</feature>
<dbReference type="InterPro" id="IPR044778">
    <property type="entry name" value="MFS_STP/MST-like_plant"/>
</dbReference>
<evidence type="ECO:0000256" key="6">
    <source>
        <dbReference type="ARBA" id="ARBA00022847"/>
    </source>
</evidence>
<keyword evidence="6" id="KW-0769">Symport</keyword>
<evidence type="ECO:0000256" key="9">
    <source>
        <dbReference type="ARBA" id="ARBA00044504"/>
    </source>
</evidence>